<evidence type="ECO:0000256" key="5">
    <source>
        <dbReference type="SAM" id="Phobius"/>
    </source>
</evidence>
<feature type="region of interest" description="Disordered" evidence="4">
    <location>
        <begin position="1"/>
        <end position="26"/>
    </location>
</feature>
<gene>
    <name evidence="8" type="ORF">G3I59_27000</name>
</gene>
<protein>
    <submittedName>
        <fullName evidence="8">Histidine kinase</fullName>
    </submittedName>
</protein>
<organism evidence="8 9">
    <name type="scientific">Amycolatopsis rubida</name>
    <dbReference type="NCBI Taxonomy" id="112413"/>
    <lineage>
        <taxon>Bacteria</taxon>
        <taxon>Bacillati</taxon>
        <taxon>Actinomycetota</taxon>
        <taxon>Actinomycetes</taxon>
        <taxon>Pseudonocardiales</taxon>
        <taxon>Pseudonocardiaceae</taxon>
        <taxon>Amycolatopsis</taxon>
    </lineage>
</organism>
<feature type="region of interest" description="Disordered" evidence="4">
    <location>
        <begin position="342"/>
        <end position="364"/>
    </location>
</feature>
<evidence type="ECO:0000259" key="6">
    <source>
        <dbReference type="Pfam" id="PF02518"/>
    </source>
</evidence>
<keyword evidence="5" id="KW-0472">Membrane</keyword>
<feature type="domain" description="Signal transduction histidine kinase subgroup 3 dimerisation and phosphoacceptor" evidence="7">
    <location>
        <begin position="592"/>
        <end position="656"/>
    </location>
</feature>
<dbReference type="InterPro" id="IPR050482">
    <property type="entry name" value="Sensor_HK_TwoCompSys"/>
</dbReference>
<keyword evidence="2 8" id="KW-0418">Kinase</keyword>
<reference evidence="8 9" key="1">
    <citation type="submission" date="2020-01" db="EMBL/GenBank/DDBJ databases">
        <title>Insect and environment-associated Actinomycetes.</title>
        <authorList>
            <person name="Currrie C."/>
            <person name="Chevrette M."/>
            <person name="Carlson C."/>
            <person name="Stubbendieck R."/>
            <person name="Wendt-Pienkowski E."/>
        </authorList>
    </citation>
    <scope>NUCLEOTIDE SEQUENCE [LARGE SCALE GENOMIC DNA]</scope>
    <source>
        <strain evidence="8 9">SID8386</strain>
    </source>
</reference>
<evidence type="ECO:0000256" key="2">
    <source>
        <dbReference type="ARBA" id="ARBA00022777"/>
    </source>
</evidence>
<feature type="transmembrane region" description="Helical" evidence="5">
    <location>
        <begin position="142"/>
        <end position="164"/>
    </location>
</feature>
<feature type="transmembrane region" description="Helical" evidence="5">
    <location>
        <begin position="483"/>
        <end position="498"/>
    </location>
</feature>
<keyword evidence="1" id="KW-0808">Transferase</keyword>
<proteinExistence type="predicted"/>
<sequence>MSPSEGNAAVPGENSRGSATGPGTAARVDEWPRQARHMSQTIVSVAFGCLVLIGLVAMIAEGLAPGLILLCAIGSVALLAVQLLYFGRPGTAPHSPLSHWMLLAQLVLAYLPLVPAATALDNMLAFPAGTALLVLGKRAGPLVYVAVNASVAVIYTALGISPLLTVYETLANASMGLAVFLLTGLARTVSELHAARTELANGAVAEERLHFARELHDLLGQSLSAIALRGEFTRRLVRTAPARARDELAGILDLSRRALADVRSVASGYRELSLEQEFRAAESLLSEAEVDLRLELDERELPVQVRTVLTAVLRESIANILRHSDAGHCRIAVRQEADQVSLDVANDGTDPEESARDGETGGKGLADVTARVSALGGEITAGPEPGGRFQVRVRLPLDDPRPLPAARKAPRSEESASRVGVRLAGAGVAAVLVSFAAGAVLHVMVLTGAPWQITLTAVCLGALVALQLAFFSRPAARLPVRRAYALLFVQVCLVYLPLLELREVWVSFPGLLICNAHLLMRPAAAWFATAAVLASMAGVHAGFDSEISGIPFNVLATVNTGFVAFGVTWLSRLVAELDGVRRRLAGVAVAEERLRFARDLHDLLGLSLSAIALKTELTEKLLRADPGRADAELAEILTLSRQALADVRSVADGYRELSLESESRSAEAVLTAVDVRVRMEVQQEAAAALAVPVRTVLAVVLREGVTNMLRHSKVENCEIAVRQSGTTVCLEIVNDGVEDGEPASGGTADPETASGNGIANLSERVTTLGGELTAGLQRDGRFRLRAEVPAAA</sequence>
<feature type="transmembrane region" description="Helical" evidence="5">
    <location>
        <begin position="451"/>
        <end position="471"/>
    </location>
</feature>
<feature type="transmembrane region" description="Helical" evidence="5">
    <location>
        <begin position="525"/>
        <end position="543"/>
    </location>
</feature>
<dbReference type="Pfam" id="PF02518">
    <property type="entry name" value="HATPase_c"/>
    <property type="match status" value="1"/>
</dbReference>
<feature type="domain" description="Signal transduction histidine kinase subgroup 3 dimerisation and phosphoacceptor" evidence="7">
    <location>
        <begin position="207"/>
        <end position="271"/>
    </location>
</feature>
<dbReference type="Proteomes" id="UP000470404">
    <property type="component" value="Unassembled WGS sequence"/>
</dbReference>
<name>A0ABX0BU54_9PSEU</name>
<evidence type="ECO:0000259" key="7">
    <source>
        <dbReference type="Pfam" id="PF07730"/>
    </source>
</evidence>
<keyword evidence="5" id="KW-1133">Transmembrane helix</keyword>
<dbReference type="SUPFAM" id="SSF55874">
    <property type="entry name" value="ATPase domain of HSP90 chaperone/DNA topoisomerase II/histidine kinase"/>
    <property type="match status" value="2"/>
</dbReference>
<dbReference type="InterPro" id="IPR011712">
    <property type="entry name" value="Sig_transdc_His_kin_sub3_dim/P"/>
</dbReference>
<dbReference type="EMBL" id="JAAGNC010000137">
    <property type="protein sequence ID" value="NEC59149.1"/>
    <property type="molecule type" value="Genomic_DNA"/>
</dbReference>
<dbReference type="Gene3D" id="1.20.5.1930">
    <property type="match status" value="2"/>
</dbReference>
<comment type="caution">
    <text evidence="8">The sequence shown here is derived from an EMBL/GenBank/DDBJ whole genome shotgun (WGS) entry which is preliminary data.</text>
</comment>
<dbReference type="PANTHER" id="PTHR24421:SF63">
    <property type="entry name" value="SENSOR HISTIDINE KINASE DESK"/>
    <property type="match status" value="1"/>
</dbReference>
<feature type="transmembrane region" description="Helical" evidence="5">
    <location>
        <begin position="421"/>
        <end position="445"/>
    </location>
</feature>
<feature type="transmembrane region" description="Helical" evidence="5">
    <location>
        <begin position="107"/>
        <end position="135"/>
    </location>
</feature>
<dbReference type="InterPro" id="IPR003594">
    <property type="entry name" value="HATPase_dom"/>
</dbReference>
<keyword evidence="5" id="KW-0812">Transmembrane</keyword>
<feature type="transmembrane region" description="Helical" evidence="5">
    <location>
        <begin position="170"/>
        <end position="189"/>
    </location>
</feature>
<keyword evidence="9" id="KW-1185">Reference proteome</keyword>
<evidence type="ECO:0000313" key="9">
    <source>
        <dbReference type="Proteomes" id="UP000470404"/>
    </source>
</evidence>
<feature type="transmembrane region" description="Helical" evidence="5">
    <location>
        <begin position="555"/>
        <end position="575"/>
    </location>
</feature>
<keyword evidence="3" id="KW-0902">Two-component regulatory system</keyword>
<evidence type="ECO:0000256" key="1">
    <source>
        <dbReference type="ARBA" id="ARBA00022679"/>
    </source>
</evidence>
<evidence type="ECO:0000256" key="4">
    <source>
        <dbReference type="SAM" id="MobiDB-lite"/>
    </source>
</evidence>
<dbReference type="PANTHER" id="PTHR24421">
    <property type="entry name" value="NITRATE/NITRITE SENSOR PROTEIN NARX-RELATED"/>
    <property type="match status" value="1"/>
</dbReference>
<evidence type="ECO:0000256" key="3">
    <source>
        <dbReference type="ARBA" id="ARBA00023012"/>
    </source>
</evidence>
<dbReference type="InterPro" id="IPR036890">
    <property type="entry name" value="HATPase_C_sf"/>
</dbReference>
<dbReference type="Gene3D" id="3.30.565.10">
    <property type="entry name" value="Histidine kinase-like ATPase, C-terminal domain"/>
    <property type="match status" value="2"/>
</dbReference>
<evidence type="ECO:0000313" key="8">
    <source>
        <dbReference type="EMBL" id="NEC59149.1"/>
    </source>
</evidence>
<dbReference type="Pfam" id="PF07730">
    <property type="entry name" value="HisKA_3"/>
    <property type="match status" value="2"/>
</dbReference>
<accession>A0ABX0BU54</accession>
<feature type="transmembrane region" description="Helical" evidence="5">
    <location>
        <begin position="67"/>
        <end position="87"/>
    </location>
</feature>
<feature type="domain" description="Histidine kinase/HSP90-like ATPase" evidence="6">
    <location>
        <begin position="308"/>
        <end position="398"/>
    </location>
</feature>
<dbReference type="GO" id="GO:0016301">
    <property type="term" value="F:kinase activity"/>
    <property type="evidence" value="ECO:0007669"/>
    <property type="project" value="UniProtKB-KW"/>
</dbReference>
<feature type="transmembrane region" description="Helical" evidence="5">
    <location>
        <begin position="41"/>
        <end position="60"/>
    </location>
</feature>
<dbReference type="CDD" id="cd16917">
    <property type="entry name" value="HATPase_UhpB-NarQ-NarX-like"/>
    <property type="match status" value="2"/>
</dbReference>